<keyword evidence="4 8" id="KW-0663">Pyridoxal phosphate</keyword>
<comment type="cofactor">
    <cofactor evidence="1 8 9">
        <name>pyridoxal 5'-phosphate</name>
        <dbReference type="ChEBI" id="CHEBI:597326"/>
    </cofactor>
</comment>
<dbReference type="InterPro" id="IPR004534">
    <property type="entry name" value="SelA_trans"/>
</dbReference>
<dbReference type="GO" id="GO:0004125">
    <property type="term" value="F:L-seryl-tRNA(Sec) selenium transferase activity"/>
    <property type="evidence" value="ECO:0007669"/>
    <property type="project" value="UniProtKB-UniRule"/>
</dbReference>
<dbReference type="NCBIfam" id="TIGR00474">
    <property type="entry name" value="selA"/>
    <property type="match status" value="1"/>
</dbReference>
<dbReference type="Gene3D" id="3.90.1150.180">
    <property type="match status" value="1"/>
</dbReference>
<dbReference type="AlphaFoldDB" id="A0A8J7U4C5"/>
<gene>
    <name evidence="8 10" type="primary">selA</name>
    <name evidence="10" type="ORF">J3U88_14410</name>
</gene>
<evidence type="ECO:0000256" key="3">
    <source>
        <dbReference type="ARBA" id="ARBA00022679"/>
    </source>
</evidence>
<dbReference type="PANTHER" id="PTHR32328">
    <property type="entry name" value="L-SERYL-TRNA(SEC) SELENIUM TRANSFERASE"/>
    <property type="match status" value="1"/>
</dbReference>
<evidence type="ECO:0000256" key="2">
    <source>
        <dbReference type="ARBA" id="ARBA00022490"/>
    </source>
</evidence>
<evidence type="ECO:0000256" key="1">
    <source>
        <dbReference type="ARBA" id="ARBA00001933"/>
    </source>
</evidence>
<dbReference type="HAMAP" id="MF_00423">
    <property type="entry name" value="SelA"/>
    <property type="match status" value="1"/>
</dbReference>
<comment type="caution">
    <text evidence="10">The sequence shown here is derived from an EMBL/GenBank/DDBJ whole genome shotgun (WGS) entry which is preliminary data.</text>
</comment>
<sequence length="452" mass="48959">MGHLLMGMVTMDRRAKIPNINRVKQVIRAFFPDHDCDERLLLRLARFTTEHVREHAGAVWSPDVCRRLLQPLLEPGPRPLINATGIMLHTNMGRAPLQASVVQQALARVAGYTDLELDAASAKRGHRDRHIAALARLLWPVEDATLVNNAAAAVCLALSALARDRETVVSRGELIEIGGSFRLPDVMTQAGTHLREVGTTNKTRIADFEAAVGPRTGCLFKAHPSNYRIEGFTHEVPLHELTALGRRTGVPVVYDLGGGYSEHLALPAADEPSIEAALAAEPDLLIFSCDKLLGGVQAGLVLGRADLIAQLRRQTLMRMLRTDKLTLSIVCHQLAHVQRGLATPTSRLANQDPAQLERRAAALNSLLGPAWRLVPDETYIGGGSLPAQARPGTALAYDGADKQKLADCLRRGEPGLLASIRGGLLRLNLATVFPEQDETVAKLVIAAQSKVV</sequence>
<dbReference type="GO" id="GO:0005737">
    <property type="term" value="C:cytoplasm"/>
    <property type="evidence" value="ECO:0007669"/>
    <property type="project" value="UniProtKB-SubCell"/>
</dbReference>
<keyword evidence="2 8" id="KW-0963">Cytoplasm</keyword>
<comment type="catalytic activity">
    <reaction evidence="8">
        <text>L-seryl-tRNA(Sec) + selenophosphate + H(+) = L-selenocysteinyl-tRNA(Sec) + phosphate</text>
        <dbReference type="Rhea" id="RHEA:22728"/>
        <dbReference type="Rhea" id="RHEA-COMP:9742"/>
        <dbReference type="Rhea" id="RHEA-COMP:9743"/>
        <dbReference type="ChEBI" id="CHEBI:15378"/>
        <dbReference type="ChEBI" id="CHEBI:16144"/>
        <dbReference type="ChEBI" id="CHEBI:43474"/>
        <dbReference type="ChEBI" id="CHEBI:78533"/>
        <dbReference type="ChEBI" id="CHEBI:78573"/>
        <dbReference type="EC" id="2.9.1.1"/>
    </reaction>
</comment>
<dbReference type="UniPathway" id="UPA00906">
    <property type="reaction ID" value="UER00896"/>
</dbReference>
<dbReference type="InterPro" id="IPR015424">
    <property type="entry name" value="PyrdxlP-dep_Trfase"/>
</dbReference>
<evidence type="ECO:0000256" key="4">
    <source>
        <dbReference type="ARBA" id="ARBA00022898"/>
    </source>
</evidence>
<dbReference type="PANTHER" id="PTHR32328:SF0">
    <property type="entry name" value="L-SERYL-TRNA(SEC) SELENIUM TRANSFERASE"/>
    <property type="match status" value="1"/>
</dbReference>
<evidence type="ECO:0000256" key="7">
    <source>
        <dbReference type="ARBA" id="ARBA00044507"/>
    </source>
</evidence>
<dbReference type="EC" id="2.9.1.1" evidence="8"/>
<comment type="pathway">
    <text evidence="8">Aminoacyl-tRNA biosynthesis; selenocysteinyl-tRNA(Sec) biosynthesis; selenocysteinyl-tRNA(Sec) from L-seryl-tRNA(Sec) (bacterial route): step 1/1.</text>
</comment>
<organism evidence="10 11">
    <name type="scientific">Acanthopleuribacter pedis</name>
    <dbReference type="NCBI Taxonomy" id="442870"/>
    <lineage>
        <taxon>Bacteria</taxon>
        <taxon>Pseudomonadati</taxon>
        <taxon>Acidobacteriota</taxon>
        <taxon>Holophagae</taxon>
        <taxon>Acanthopleuribacterales</taxon>
        <taxon>Acanthopleuribacteraceae</taxon>
        <taxon>Acanthopleuribacter</taxon>
    </lineage>
</organism>
<evidence type="ECO:0000256" key="9">
    <source>
        <dbReference type="PIRSR" id="PIRSR618319-50"/>
    </source>
</evidence>
<dbReference type="Pfam" id="PF03841">
    <property type="entry name" value="SelA"/>
    <property type="match status" value="1"/>
</dbReference>
<comment type="similarity">
    <text evidence="7 8">Belongs to the SelA family.</text>
</comment>
<dbReference type="InterPro" id="IPR018319">
    <property type="entry name" value="SelA-like"/>
</dbReference>
<feature type="modified residue" description="N6-(pyridoxal phosphate)lysine" evidence="8 9">
    <location>
        <position position="291"/>
    </location>
</feature>
<evidence type="ECO:0000256" key="8">
    <source>
        <dbReference type="HAMAP-Rule" id="MF_00423"/>
    </source>
</evidence>
<keyword evidence="5 8" id="KW-0648">Protein biosynthesis</keyword>
<dbReference type="Gene3D" id="3.40.640.10">
    <property type="entry name" value="Type I PLP-dependent aspartate aminotransferase-like (Major domain)"/>
    <property type="match status" value="1"/>
</dbReference>
<dbReference type="GO" id="GO:0001514">
    <property type="term" value="P:selenocysteine incorporation"/>
    <property type="evidence" value="ECO:0007669"/>
    <property type="project" value="UniProtKB-UniRule"/>
</dbReference>
<comment type="function">
    <text evidence="8">Converts seryl-tRNA(Sec) to selenocysteinyl-tRNA(Sec) required for selenoprotein biosynthesis.</text>
</comment>
<keyword evidence="11" id="KW-1185">Reference proteome</keyword>
<evidence type="ECO:0000313" key="10">
    <source>
        <dbReference type="EMBL" id="MBO1319664.1"/>
    </source>
</evidence>
<reference evidence="10" key="1">
    <citation type="submission" date="2021-03" db="EMBL/GenBank/DDBJ databases">
        <authorList>
            <person name="Wang G."/>
        </authorList>
    </citation>
    <scope>NUCLEOTIDE SEQUENCE</scope>
    <source>
        <strain evidence="10">KCTC 12899</strain>
    </source>
</reference>
<dbReference type="InterPro" id="IPR015421">
    <property type="entry name" value="PyrdxlP-dep_Trfase_major"/>
</dbReference>
<comment type="subcellular location">
    <subcellularLocation>
        <location evidence="8">Cytoplasm</location>
    </subcellularLocation>
</comment>
<dbReference type="GO" id="GO:0001717">
    <property type="term" value="P:conversion of seryl-tRNAsec to selenocys-tRNAsec"/>
    <property type="evidence" value="ECO:0007669"/>
    <property type="project" value="UniProtKB-UniRule"/>
</dbReference>
<dbReference type="EMBL" id="JAFREP010000013">
    <property type="protein sequence ID" value="MBO1319664.1"/>
    <property type="molecule type" value="Genomic_DNA"/>
</dbReference>
<proteinExistence type="inferred from homology"/>
<accession>A0A8J7U4C5</accession>
<dbReference type="RefSeq" id="WP_207859569.1">
    <property type="nucleotide sequence ID" value="NZ_JAFREP010000013.1"/>
</dbReference>
<evidence type="ECO:0000256" key="6">
    <source>
        <dbReference type="ARBA" id="ARBA00023266"/>
    </source>
</evidence>
<evidence type="ECO:0000256" key="5">
    <source>
        <dbReference type="ARBA" id="ARBA00022917"/>
    </source>
</evidence>
<keyword evidence="3 8" id="KW-0808">Transferase</keyword>
<dbReference type="SUPFAM" id="SSF53383">
    <property type="entry name" value="PLP-dependent transferases"/>
    <property type="match status" value="1"/>
</dbReference>
<name>A0A8J7U4C5_9BACT</name>
<evidence type="ECO:0000313" key="11">
    <source>
        <dbReference type="Proteomes" id="UP000664417"/>
    </source>
</evidence>
<keyword evidence="6 8" id="KW-0711">Selenium</keyword>
<protein>
    <recommendedName>
        <fullName evidence="8">L-seryl-tRNA(Sec) selenium transferase</fullName>
        <ecNumber evidence="8">2.9.1.1</ecNumber>
    </recommendedName>
    <alternativeName>
        <fullName evidence="8">Selenocysteine synthase</fullName>
        <shortName evidence="8">Sec synthase</shortName>
    </alternativeName>
    <alternativeName>
        <fullName evidence="8">Selenocysteinyl-tRNA(Sec) synthase</fullName>
    </alternativeName>
</protein>
<dbReference type="Proteomes" id="UP000664417">
    <property type="component" value="Unassembled WGS sequence"/>
</dbReference>